<dbReference type="RefSeq" id="WP_188391547.1">
    <property type="nucleotide sequence ID" value="NZ_BMEV01000018.1"/>
</dbReference>
<proteinExistence type="predicted"/>
<feature type="transmembrane region" description="Helical" evidence="1">
    <location>
        <begin position="193"/>
        <end position="216"/>
    </location>
</feature>
<dbReference type="Proteomes" id="UP000602050">
    <property type="component" value="Unassembled WGS sequence"/>
</dbReference>
<comment type="caution">
    <text evidence="3">The sequence shown here is derived from an EMBL/GenBank/DDBJ whole genome shotgun (WGS) entry which is preliminary data.</text>
</comment>
<evidence type="ECO:0000256" key="1">
    <source>
        <dbReference type="SAM" id="Phobius"/>
    </source>
</evidence>
<sequence length="224" mass="24990">MERTVKVLLLTVTSLILLLPGFISTSAVYAENNESKNEIAIEIEPKGVLFNVTNMKPGDWAPRTVTVYNDGKWEFDYIVKIEPVGDSRMLFNELELEVKQSDEVLFNGKLKDFTELNPRTLLPSEKEELDFIIRFPEHLGNEFQGLDAKFNIIYSAEDKQAIGSKGKNEKSIEGIIGSGNGGGSPLPDTATTIFSILLIGSMLMIVGLGLLLTSYFRKLKRKEI</sequence>
<organism evidence="3 4">
    <name type="scientific">Compostibacillus humi</name>
    <dbReference type="NCBI Taxonomy" id="1245525"/>
    <lineage>
        <taxon>Bacteria</taxon>
        <taxon>Bacillati</taxon>
        <taxon>Bacillota</taxon>
        <taxon>Bacilli</taxon>
        <taxon>Bacillales</taxon>
        <taxon>Bacillaceae</taxon>
        <taxon>Compostibacillus</taxon>
    </lineage>
</organism>
<dbReference type="EMBL" id="BMEV01000018">
    <property type="protein sequence ID" value="GGH74127.1"/>
    <property type="molecule type" value="Genomic_DNA"/>
</dbReference>
<keyword evidence="1" id="KW-1133">Transmembrane helix</keyword>
<feature type="chain" id="PRO_5035220126" description="LPXTG cell wall anchor domain-containing protein" evidence="2">
    <location>
        <begin position="31"/>
        <end position="224"/>
    </location>
</feature>
<evidence type="ECO:0000313" key="4">
    <source>
        <dbReference type="Proteomes" id="UP000602050"/>
    </source>
</evidence>
<reference evidence="3" key="1">
    <citation type="journal article" date="2014" name="Int. J. Syst. Evol. Microbiol.">
        <title>Complete genome sequence of Corynebacterium casei LMG S-19264T (=DSM 44701T), isolated from a smear-ripened cheese.</title>
        <authorList>
            <consortium name="US DOE Joint Genome Institute (JGI-PGF)"/>
            <person name="Walter F."/>
            <person name="Albersmeier A."/>
            <person name="Kalinowski J."/>
            <person name="Ruckert C."/>
        </authorList>
    </citation>
    <scope>NUCLEOTIDE SEQUENCE</scope>
    <source>
        <strain evidence="3">CGMCC 1.12360</strain>
    </source>
</reference>
<evidence type="ECO:0000313" key="3">
    <source>
        <dbReference type="EMBL" id="GGH74127.1"/>
    </source>
</evidence>
<feature type="signal peptide" evidence="2">
    <location>
        <begin position="1"/>
        <end position="30"/>
    </location>
</feature>
<accession>A0A8J2ZRQ5</accession>
<keyword evidence="2" id="KW-0732">Signal</keyword>
<gene>
    <name evidence="3" type="ORF">GCM10010978_12680</name>
</gene>
<dbReference type="AlphaFoldDB" id="A0A8J2ZRQ5"/>
<keyword evidence="4" id="KW-1185">Reference proteome</keyword>
<name>A0A8J2ZRQ5_9BACI</name>
<protein>
    <recommendedName>
        <fullName evidence="5">LPXTG cell wall anchor domain-containing protein</fullName>
    </recommendedName>
</protein>
<evidence type="ECO:0000256" key="2">
    <source>
        <dbReference type="SAM" id="SignalP"/>
    </source>
</evidence>
<keyword evidence="1" id="KW-0812">Transmembrane</keyword>
<evidence type="ECO:0008006" key="5">
    <source>
        <dbReference type="Google" id="ProtNLM"/>
    </source>
</evidence>
<keyword evidence="1" id="KW-0472">Membrane</keyword>
<reference evidence="3" key="2">
    <citation type="submission" date="2020-09" db="EMBL/GenBank/DDBJ databases">
        <authorList>
            <person name="Sun Q."/>
            <person name="Zhou Y."/>
        </authorList>
    </citation>
    <scope>NUCLEOTIDE SEQUENCE</scope>
    <source>
        <strain evidence="3">CGMCC 1.12360</strain>
    </source>
</reference>